<dbReference type="WBParaSite" id="RSKR_0001037550.1">
    <property type="protein sequence ID" value="RSKR_0001037550.1"/>
    <property type="gene ID" value="RSKR_0001037550"/>
</dbReference>
<organism evidence="1 2">
    <name type="scientific">Rhabditophanes sp. KR3021</name>
    <dbReference type="NCBI Taxonomy" id="114890"/>
    <lineage>
        <taxon>Eukaryota</taxon>
        <taxon>Metazoa</taxon>
        <taxon>Ecdysozoa</taxon>
        <taxon>Nematoda</taxon>
        <taxon>Chromadorea</taxon>
        <taxon>Rhabditida</taxon>
        <taxon>Tylenchina</taxon>
        <taxon>Panagrolaimomorpha</taxon>
        <taxon>Strongyloidoidea</taxon>
        <taxon>Alloionematidae</taxon>
        <taxon>Rhabditophanes</taxon>
    </lineage>
</organism>
<dbReference type="Proteomes" id="UP000095286">
    <property type="component" value="Unplaced"/>
</dbReference>
<name>A0AC35UCN3_9BILA</name>
<evidence type="ECO:0000313" key="1">
    <source>
        <dbReference type="Proteomes" id="UP000095286"/>
    </source>
</evidence>
<sequence length="424" mass="48775">MNEELYELFIIIANSVAIILNFISVFALKFKGSKKDDLLTNYLIWGRLGDAFFAFNTGIFLTIRISFSHIVVVSNGLCHALNEPYLCNISLLLWVLSISYNYCVIGFPLFAMRNVFVLKREPGYLSNFEKIILAFCHIVSPIITLSLSHLFLVPLKEIEDLLEKDSVFLRYINNSEYTVFMYDTKLTSIFMCTTYVLLFNYLFVLIYGHIYNYMPIRKELIKSKKEARMETVFKIEQALFKIATIYLFPILFGFSPLIIAFIGLNIVRIPVSKEVERLAGASVVIGPTIYYIMSPIMTIYTLRGNKSLVYGHIVNYRPIRKELIKSKKEARFETVLKIEQALFKIATIYLIPLFIGLSPFAIGFIVLNIFRIPVSKEVERWAGASIVIGPILYYIMSPIITIYTIRRSKKLKNKVIPVKPSNPN</sequence>
<evidence type="ECO:0000313" key="2">
    <source>
        <dbReference type="WBParaSite" id="RSKR_0001037550.1"/>
    </source>
</evidence>
<proteinExistence type="predicted"/>
<accession>A0AC35UCN3</accession>
<reference evidence="2" key="1">
    <citation type="submission" date="2016-11" db="UniProtKB">
        <authorList>
            <consortium name="WormBaseParasite"/>
        </authorList>
    </citation>
    <scope>IDENTIFICATION</scope>
    <source>
        <strain evidence="2">KR3021</strain>
    </source>
</reference>
<protein>
    <submittedName>
        <fullName evidence="2">G_PROTEIN_RECEP_F1_2 domain-containing protein</fullName>
    </submittedName>
</protein>